<protein>
    <recommendedName>
        <fullName evidence="3">Baseplate protein J-like barrel domain-containing protein</fullName>
    </recommendedName>
</protein>
<sequence length="774" mass="81890">MSRRNQITSEYYLSLIVDISYVAGACWQITSRTKPDLSHAVARRIRTDGWDERIQAADQVITALEERLGSEDIHKVILGLPTEYLTENGDIDPKVRSHLKRMTTELDLTPIGYVSVPQAIMYKLKQDEGVPPTAILVGVSSRTVTVSLYKVGTLSGVRSIPLDANVLAHIESVFRDFKQAEVLPSRMLLYGGDREQLDLFKSQLTTYPWPTRANFLHFPKISVLPPDFGITSVSIAGAGELTSSMPDVPAEPDTGHPADDAGASGVVSDAVTGRPAGKTVVDEVVSGEPDDKEDEAGAVGVSAAGKPTAGTEEEDTDTESNVSFVPPEELGFTGGDKPKPDSGGVPKTVQSETPAGGDKDKPTRRPARLSFTAGILGKSPLLPRLRSLGTSVGKNISGNKKMLAVSAAGVAMILLAGWFFVWVSPKAVVRIRINPEQLQENMLVSIDPASAAFDAASMTVPGKTVEQTVSGGKTIPVSGKKKIGDPAVGKVTVYNKSIQSRTVKKGSILTSGSVQFSIDSDVQIASASESVGSITFGKAGAAVTARSIGTQGNLPAGSEFTFADYASSQMIARNDNAFTGGTSRDVTVVSREDYNTLVSQLSKELQDQATKDLASSISGSLRLIDQTVKATVSDKSFSQEIDQEAKELSGTIALSVTGIAYDENDVSGLAGSVLGAKVRAGYELESQKQVSVDQVTVKKDGVITADLKVAGQANPQVLEQIRVPDLTGKPVSAVESTIRQIPGVADVGITVSSVFGKDRMPRRTSAISIEIISQ</sequence>
<dbReference type="AlphaFoldDB" id="A0A1F5YY01"/>
<evidence type="ECO:0000259" key="3">
    <source>
        <dbReference type="Pfam" id="PF04865"/>
    </source>
</evidence>
<reference evidence="4 5" key="1">
    <citation type="journal article" date="2016" name="Nat. Commun.">
        <title>Thousands of microbial genomes shed light on interconnected biogeochemical processes in an aquifer system.</title>
        <authorList>
            <person name="Anantharaman K."/>
            <person name="Brown C.T."/>
            <person name="Hug L.A."/>
            <person name="Sharon I."/>
            <person name="Castelle C.J."/>
            <person name="Probst A.J."/>
            <person name="Thomas B.C."/>
            <person name="Singh A."/>
            <person name="Wilkins M.J."/>
            <person name="Karaoz U."/>
            <person name="Brodie E.L."/>
            <person name="Williams K.H."/>
            <person name="Hubbard S.S."/>
            <person name="Banfield J.F."/>
        </authorList>
    </citation>
    <scope>NUCLEOTIDE SEQUENCE [LARGE SCALE GENOMIC DNA]</scope>
</reference>
<feature type="transmembrane region" description="Helical" evidence="2">
    <location>
        <begin position="402"/>
        <end position="423"/>
    </location>
</feature>
<evidence type="ECO:0000256" key="2">
    <source>
        <dbReference type="SAM" id="Phobius"/>
    </source>
</evidence>
<accession>A0A1F5YY01</accession>
<organism evidence="4 5">
    <name type="scientific">Candidatus Gottesmanbacteria bacterium RBG_16_52_11</name>
    <dbReference type="NCBI Taxonomy" id="1798374"/>
    <lineage>
        <taxon>Bacteria</taxon>
        <taxon>Candidatus Gottesmaniibacteriota</taxon>
    </lineage>
</organism>
<evidence type="ECO:0000313" key="4">
    <source>
        <dbReference type="EMBL" id="OGG04973.1"/>
    </source>
</evidence>
<comment type="caution">
    <text evidence="4">The sequence shown here is derived from an EMBL/GenBank/DDBJ whole genome shotgun (WGS) entry which is preliminary data.</text>
</comment>
<feature type="domain" description="Baseplate protein J-like barrel" evidence="3">
    <location>
        <begin position="499"/>
        <end position="581"/>
    </location>
</feature>
<evidence type="ECO:0000313" key="5">
    <source>
        <dbReference type="Proteomes" id="UP000178448"/>
    </source>
</evidence>
<dbReference type="STRING" id="1798374.A2Z33_06810"/>
<gene>
    <name evidence="4" type="ORF">A2Z33_06810</name>
</gene>
<dbReference type="EMBL" id="MFJD01000001">
    <property type="protein sequence ID" value="OGG04973.1"/>
    <property type="molecule type" value="Genomic_DNA"/>
</dbReference>
<dbReference type="InterPro" id="IPR006949">
    <property type="entry name" value="Barrel_Baseplate_J-like"/>
</dbReference>
<proteinExistence type="predicted"/>
<keyword evidence="2" id="KW-0812">Transmembrane</keyword>
<keyword evidence="2" id="KW-1133">Transmembrane helix</keyword>
<feature type="region of interest" description="Disordered" evidence="1">
    <location>
        <begin position="242"/>
        <end position="366"/>
    </location>
</feature>
<name>A0A1F5YY01_9BACT</name>
<dbReference type="Proteomes" id="UP000178448">
    <property type="component" value="Unassembled WGS sequence"/>
</dbReference>
<keyword evidence="2" id="KW-0472">Membrane</keyword>
<dbReference type="Pfam" id="PF04865">
    <property type="entry name" value="Baseplate_J"/>
    <property type="match status" value="1"/>
</dbReference>
<evidence type="ECO:0000256" key="1">
    <source>
        <dbReference type="SAM" id="MobiDB-lite"/>
    </source>
</evidence>